<feature type="transmembrane region" description="Helical" evidence="8">
    <location>
        <begin position="264"/>
        <end position="283"/>
    </location>
</feature>
<evidence type="ECO:0000256" key="3">
    <source>
        <dbReference type="ARBA" id="ARBA00022989"/>
    </source>
</evidence>
<evidence type="ECO:0000256" key="4">
    <source>
        <dbReference type="ARBA" id="ARBA00023040"/>
    </source>
</evidence>
<keyword evidence="6" id="KW-0675">Receptor</keyword>
<keyword evidence="7" id="KW-0807">Transducer</keyword>
<keyword evidence="5 8" id="KW-0472">Membrane</keyword>
<evidence type="ECO:0000256" key="8">
    <source>
        <dbReference type="SAM" id="Phobius"/>
    </source>
</evidence>
<dbReference type="OrthoDB" id="10037617at2759"/>
<feature type="domain" description="G-protein coupled receptors family 1 profile" evidence="9">
    <location>
        <begin position="143"/>
        <end position="205"/>
    </location>
</feature>
<dbReference type="PROSITE" id="PS50262">
    <property type="entry name" value="G_PROTEIN_RECEP_F1_2"/>
    <property type="match status" value="1"/>
</dbReference>
<evidence type="ECO:0000256" key="7">
    <source>
        <dbReference type="ARBA" id="ARBA00023224"/>
    </source>
</evidence>
<organism evidence="10 11">
    <name type="scientific">Candidula unifasciata</name>
    <dbReference type="NCBI Taxonomy" id="100452"/>
    <lineage>
        <taxon>Eukaryota</taxon>
        <taxon>Metazoa</taxon>
        <taxon>Spiralia</taxon>
        <taxon>Lophotrochozoa</taxon>
        <taxon>Mollusca</taxon>
        <taxon>Gastropoda</taxon>
        <taxon>Heterobranchia</taxon>
        <taxon>Euthyneura</taxon>
        <taxon>Panpulmonata</taxon>
        <taxon>Eupulmonata</taxon>
        <taxon>Stylommatophora</taxon>
        <taxon>Helicina</taxon>
        <taxon>Helicoidea</taxon>
        <taxon>Geomitridae</taxon>
        <taxon>Candidula</taxon>
    </lineage>
</organism>
<feature type="transmembrane region" description="Helical" evidence="8">
    <location>
        <begin position="210"/>
        <end position="241"/>
    </location>
</feature>
<dbReference type="EMBL" id="CAJHNH020002504">
    <property type="protein sequence ID" value="CAG5126938.1"/>
    <property type="molecule type" value="Genomic_DNA"/>
</dbReference>
<keyword evidence="4" id="KW-0297">G-protein coupled receptor</keyword>
<evidence type="ECO:0000313" key="10">
    <source>
        <dbReference type="EMBL" id="CAG5126938.1"/>
    </source>
</evidence>
<feature type="transmembrane region" description="Helical" evidence="8">
    <location>
        <begin position="164"/>
        <end position="189"/>
    </location>
</feature>
<feature type="transmembrane region" description="Helical" evidence="8">
    <location>
        <begin position="130"/>
        <end position="152"/>
    </location>
</feature>
<keyword evidence="11" id="KW-1185">Reference proteome</keyword>
<dbReference type="Pfam" id="PF00001">
    <property type="entry name" value="7tm_1"/>
    <property type="match status" value="1"/>
</dbReference>
<proteinExistence type="predicted"/>
<evidence type="ECO:0000256" key="6">
    <source>
        <dbReference type="ARBA" id="ARBA00023170"/>
    </source>
</evidence>
<dbReference type="PANTHER" id="PTHR24235:SF29">
    <property type="entry name" value="GH23382P"/>
    <property type="match status" value="1"/>
</dbReference>
<dbReference type="Gene3D" id="1.20.1070.10">
    <property type="entry name" value="Rhodopsin 7-helix transmembrane proteins"/>
    <property type="match status" value="1"/>
</dbReference>
<comment type="caution">
    <text evidence="10">The sequence shown here is derived from an EMBL/GenBank/DDBJ whole genome shotgun (WGS) entry which is preliminary data.</text>
</comment>
<dbReference type="PRINTS" id="PR00237">
    <property type="entry name" value="GPCRRHODOPSN"/>
</dbReference>
<sequence>MISALRHQRRLRSATSPGHGYTKNLVCLGVDTNSDIVIKTKDNFTISGAYSTSVNTNAHVAKYEIKINSNANCQTNTMNTTVVTTCLDSDAFFNDTSSAVSTSVCNESVYGNTTFNPPYNLPRLSVEIQIALYAIIFVLAFVGNLLIIITLIQNKRMRTVTNVFLLNLAISDMLLALVCMPFTLVPVILMDFIFGKFMCVFIRYLQGKKLVYVCLFVPVSIERLCLPSFTICYIRAIMFAFFHHLLHFSDYCCLFSAPVIFERLSLYSFSTCYTLTIVFAFSVRPP</sequence>
<name>A0A8S3ZFK4_9EUPU</name>
<evidence type="ECO:0000313" key="11">
    <source>
        <dbReference type="Proteomes" id="UP000678393"/>
    </source>
</evidence>
<evidence type="ECO:0000256" key="5">
    <source>
        <dbReference type="ARBA" id="ARBA00023136"/>
    </source>
</evidence>
<accession>A0A8S3ZFK4</accession>
<feature type="non-terminal residue" evidence="10">
    <location>
        <position position="286"/>
    </location>
</feature>
<dbReference type="AlphaFoldDB" id="A0A8S3ZFK4"/>
<dbReference type="PANTHER" id="PTHR24235">
    <property type="entry name" value="NEUROPEPTIDE Y RECEPTOR"/>
    <property type="match status" value="1"/>
</dbReference>
<keyword evidence="2 8" id="KW-0812">Transmembrane</keyword>
<dbReference type="GO" id="GO:0004930">
    <property type="term" value="F:G protein-coupled receptor activity"/>
    <property type="evidence" value="ECO:0007669"/>
    <property type="project" value="UniProtKB-KW"/>
</dbReference>
<comment type="subcellular location">
    <subcellularLocation>
        <location evidence="1">Membrane</location>
        <topology evidence="1">Multi-pass membrane protein</topology>
    </subcellularLocation>
</comment>
<dbReference type="InterPro" id="IPR017452">
    <property type="entry name" value="GPCR_Rhodpsn_7TM"/>
</dbReference>
<dbReference type="SUPFAM" id="SSF81321">
    <property type="entry name" value="Family A G protein-coupled receptor-like"/>
    <property type="match status" value="1"/>
</dbReference>
<evidence type="ECO:0000259" key="9">
    <source>
        <dbReference type="PROSITE" id="PS50262"/>
    </source>
</evidence>
<dbReference type="GO" id="GO:0016020">
    <property type="term" value="C:membrane"/>
    <property type="evidence" value="ECO:0007669"/>
    <property type="project" value="UniProtKB-SubCell"/>
</dbReference>
<dbReference type="InterPro" id="IPR000276">
    <property type="entry name" value="GPCR_Rhodpsn"/>
</dbReference>
<evidence type="ECO:0000256" key="2">
    <source>
        <dbReference type="ARBA" id="ARBA00022692"/>
    </source>
</evidence>
<gene>
    <name evidence="10" type="ORF">CUNI_LOCUS12496</name>
</gene>
<protein>
    <recommendedName>
        <fullName evidence="9">G-protein coupled receptors family 1 profile domain-containing protein</fullName>
    </recommendedName>
</protein>
<reference evidence="10" key="1">
    <citation type="submission" date="2021-04" db="EMBL/GenBank/DDBJ databases">
        <authorList>
            <consortium name="Molecular Ecology Group"/>
        </authorList>
    </citation>
    <scope>NUCLEOTIDE SEQUENCE</scope>
</reference>
<keyword evidence="3 8" id="KW-1133">Transmembrane helix</keyword>
<evidence type="ECO:0000256" key="1">
    <source>
        <dbReference type="ARBA" id="ARBA00004141"/>
    </source>
</evidence>
<dbReference type="Proteomes" id="UP000678393">
    <property type="component" value="Unassembled WGS sequence"/>
</dbReference>